<dbReference type="OrthoDB" id="9970435at2759"/>
<dbReference type="Pfam" id="PF07059">
    <property type="entry name" value="EDR2_C"/>
    <property type="match status" value="1"/>
</dbReference>
<evidence type="ECO:0000256" key="1">
    <source>
        <dbReference type="SAM" id="MobiDB-lite"/>
    </source>
</evidence>
<feature type="compositionally biased region" description="Basic and acidic residues" evidence="1">
    <location>
        <begin position="35"/>
        <end position="66"/>
    </location>
</feature>
<feature type="compositionally biased region" description="Polar residues" evidence="1">
    <location>
        <begin position="110"/>
        <end position="126"/>
    </location>
</feature>
<feature type="domain" description="Protein ENHANCED DISEASE RESISTANCE 2 C-terminal" evidence="2">
    <location>
        <begin position="212"/>
        <end position="455"/>
    </location>
</feature>
<dbReference type="PANTHER" id="PTHR12136:SF41">
    <property type="entry name" value="PLECKSTRIN HOMOLOGY (PH) AND LIPID-BINDING START DOMAINS-CONTAINING PROTEIN"/>
    <property type="match status" value="1"/>
</dbReference>
<feature type="region of interest" description="Disordered" evidence="1">
    <location>
        <begin position="1"/>
        <end position="180"/>
    </location>
</feature>
<dbReference type="Proteomes" id="UP001153069">
    <property type="component" value="Unassembled WGS sequence"/>
</dbReference>
<feature type="compositionally biased region" description="Basic residues" evidence="1">
    <location>
        <begin position="127"/>
        <end position="142"/>
    </location>
</feature>
<comment type="caution">
    <text evidence="3">The sequence shown here is derived from an EMBL/GenBank/DDBJ whole genome shotgun (WGS) entry which is preliminary data.</text>
</comment>
<accession>A0A9N8HI65</accession>
<organism evidence="3 4">
    <name type="scientific">Seminavis robusta</name>
    <dbReference type="NCBI Taxonomy" id="568900"/>
    <lineage>
        <taxon>Eukaryota</taxon>
        <taxon>Sar</taxon>
        <taxon>Stramenopiles</taxon>
        <taxon>Ochrophyta</taxon>
        <taxon>Bacillariophyta</taxon>
        <taxon>Bacillariophyceae</taxon>
        <taxon>Bacillariophycidae</taxon>
        <taxon>Naviculales</taxon>
        <taxon>Naviculaceae</taxon>
        <taxon>Seminavis</taxon>
    </lineage>
</organism>
<feature type="compositionally biased region" description="Basic residues" evidence="1">
    <location>
        <begin position="1"/>
        <end position="17"/>
    </location>
</feature>
<protein>
    <recommendedName>
        <fullName evidence="2">Protein ENHANCED DISEASE RESISTANCE 2 C-terminal domain-containing protein</fullName>
    </recommendedName>
</protein>
<proteinExistence type="predicted"/>
<evidence type="ECO:0000313" key="4">
    <source>
        <dbReference type="Proteomes" id="UP001153069"/>
    </source>
</evidence>
<feature type="compositionally biased region" description="Low complexity" evidence="1">
    <location>
        <begin position="19"/>
        <end position="34"/>
    </location>
</feature>
<feature type="compositionally biased region" description="Low complexity" evidence="1">
    <location>
        <begin position="67"/>
        <end position="83"/>
    </location>
</feature>
<dbReference type="EMBL" id="CAICTM010000679">
    <property type="protein sequence ID" value="CAB9514871.1"/>
    <property type="molecule type" value="Genomic_DNA"/>
</dbReference>
<dbReference type="AlphaFoldDB" id="A0A9N8HI65"/>
<dbReference type="PANTHER" id="PTHR12136">
    <property type="entry name" value="ENHANCED DISEASE RESISTANCE-RELATED"/>
    <property type="match status" value="1"/>
</dbReference>
<dbReference type="InterPro" id="IPR045096">
    <property type="entry name" value="EDR2-like"/>
</dbReference>
<keyword evidence="4" id="KW-1185">Reference proteome</keyword>
<evidence type="ECO:0000313" key="3">
    <source>
        <dbReference type="EMBL" id="CAB9514871.1"/>
    </source>
</evidence>
<evidence type="ECO:0000259" key="2">
    <source>
        <dbReference type="Pfam" id="PF07059"/>
    </source>
</evidence>
<dbReference type="InterPro" id="IPR009769">
    <property type="entry name" value="EDR2_C"/>
</dbReference>
<gene>
    <name evidence="3" type="ORF">SEMRO_680_G186210.1</name>
</gene>
<name>A0A9N8HI65_9STRA</name>
<reference evidence="3" key="1">
    <citation type="submission" date="2020-06" db="EMBL/GenBank/DDBJ databases">
        <authorList>
            <consortium name="Plant Systems Biology data submission"/>
        </authorList>
    </citation>
    <scope>NUCLEOTIDE SEQUENCE</scope>
    <source>
        <strain evidence="3">D6</strain>
    </source>
</reference>
<sequence>MNKMKLVRRVSTGRRRLGSTDSTGTGTTGTTSTSVDHHHPLTSPEKRSFRSRSQERRLKRDEETERSQASSSSNASTTGSTHSMAGFEVMDEEEDPLDQPHGTPIKKKSSTMNNEHSTVVTPATSSKKGKRSSHTSPRYHRRATSDPFDISGLQEALPSHTTTPTSTDQDDEEHDHTETDAATVDLVVDEQAATLPTLLRYPVAETRDLNCWSEPPISIFKVRGKNYLKDKKKSHSSPYLMDARGCDLLLFPENEKAHTKPPHVLERRNALLNGTLPAKPTFIINFRFPWGLLMLHFEIPAKIVPFLQRVPQEQWYQGQEPVLSFTEATDIPSLDSLSPGERTLAQWIMGDQHYKNQRLKLIPYVVQGPWVVRNLVTGKPAIIGTKLPVSYKIKDSTLVAELDIGNSSNTAKRIVSICRRYMNALTCDIGFVIQGNTAQELPERMLGAIRIHGVDPLKAPTFG</sequence>